<evidence type="ECO:0000313" key="2">
    <source>
        <dbReference type="EMBL" id="KAK8045775.1"/>
    </source>
</evidence>
<evidence type="ECO:0000256" key="1">
    <source>
        <dbReference type="SAM" id="MobiDB-lite"/>
    </source>
</evidence>
<protein>
    <submittedName>
        <fullName evidence="2">Uncharacterized protein</fullName>
    </submittedName>
</protein>
<sequence>MPRALSSNSSCAASDKRGKGIDKTEMTPTARLLTLSQRVGHGGRDCEFPTRTCRHTTQAVRGEVLVKLLLAKKCGTAIIIHIGAFDVIGRTEREGMG</sequence>
<keyword evidence="3" id="KW-1185">Reference proteome</keyword>
<comment type="caution">
    <text evidence="2">The sequence shown here is derived from an EMBL/GenBank/DDBJ whole genome shotgun (WGS) entry which is preliminary data.</text>
</comment>
<feature type="region of interest" description="Disordered" evidence="1">
    <location>
        <begin position="1"/>
        <end position="27"/>
    </location>
</feature>
<accession>A0ABR1TGL8</accession>
<organism evidence="2 3">
    <name type="scientific">Apiospora saccharicola</name>
    <dbReference type="NCBI Taxonomy" id="335842"/>
    <lineage>
        <taxon>Eukaryota</taxon>
        <taxon>Fungi</taxon>
        <taxon>Dikarya</taxon>
        <taxon>Ascomycota</taxon>
        <taxon>Pezizomycotina</taxon>
        <taxon>Sordariomycetes</taxon>
        <taxon>Xylariomycetidae</taxon>
        <taxon>Amphisphaeriales</taxon>
        <taxon>Apiosporaceae</taxon>
        <taxon>Apiospora</taxon>
    </lineage>
</organism>
<dbReference type="EMBL" id="JAQQWM010000009">
    <property type="protein sequence ID" value="KAK8045775.1"/>
    <property type="molecule type" value="Genomic_DNA"/>
</dbReference>
<gene>
    <name evidence="2" type="ORF">PG996_013839</name>
</gene>
<evidence type="ECO:0000313" key="3">
    <source>
        <dbReference type="Proteomes" id="UP001446871"/>
    </source>
</evidence>
<dbReference type="Proteomes" id="UP001446871">
    <property type="component" value="Unassembled WGS sequence"/>
</dbReference>
<feature type="compositionally biased region" description="Polar residues" evidence="1">
    <location>
        <begin position="1"/>
        <end position="12"/>
    </location>
</feature>
<reference evidence="2 3" key="1">
    <citation type="submission" date="2023-01" db="EMBL/GenBank/DDBJ databases">
        <title>Analysis of 21 Apiospora genomes using comparative genomics revels a genus with tremendous synthesis potential of carbohydrate active enzymes and secondary metabolites.</title>
        <authorList>
            <person name="Sorensen T."/>
        </authorList>
    </citation>
    <scope>NUCLEOTIDE SEQUENCE [LARGE SCALE GENOMIC DNA]</scope>
    <source>
        <strain evidence="2 3">CBS 83171</strain>
    </source>
</reference>
<proteinExistence type="predicted"/>
<feature type="compositionally biased region" description="Basic and acidic residues" evidence="1">
    <location>
        <begin position="14"/>
        <end position="25"/>
    </location>
</feature>
<name>A0ABR1TGL8_9PEZI</name>